<keyword evidence="8" id="KW-1185">Reference proteome</keyword>
<evidence type="ECO:0000256" key="6">
    <source>
        <dbReference type="SAM" id="MobiDB-lite"/>
    </source>
</evidence>
<dbReference type="GO" id="GO:0019185">
    <property type="term" value="C:snRNA-activating protein complex"/>
    <property type="evidence" value="ECO:0007669"/>
    <property type="project" value="TreeGrafter"/>
</dbReference>
<dbReference type="InterPro" id="IPR009057">
    <property type="entry name" value="Homeodomain-like_sf"/>
</dbReference>
<name>T1HWE3_RHOPR</name>
<dbReference type="Pfam" id="PF13921">
    <property type="entry name" value="Myb_DNA-bind_6"/>
    <property type="match status" value="1"/>
</dbReference>
<dbReference type="HOGENOM" id="CLU_335036_0_0_1"/>
<keyword evidence="2" id="KW-0805">Transcription regulation</keyword>
<dbReference type="eggNOG" id="KOG0049">
    <property type="taxonomic scope" value="Eukaryota"/>
</dbReference>
<organism evidence="7 8">
    <name type="scientific">Rhodnius prolixus</name>
    <name type="common">Triatomid bug</name>
    <dbReference type="NCBI Taxonomy" id="13249"/>
    <lineage>
        <taxon>Eukaryota</taxon>
        <taxon>Metazoa</taxon>
        <taxon>Ecdysozoa</taxon>
        <taxon>Arthropoda</taxon>
        <taxon>Hexapoda</taxon>
        <taxon>Insecta</taxon>
        <taxon>Pterygota</taxon>
        <taxon>Neoptera</taxon>
        <taxon>Paraneoptera</taxon>
        <taxon>Hemiptera</taxon>
        <taxon>Heteroptera</taxon>
        <taxon>Panheteroptera</taxon>
        <taxon>Cimicomorpha</taxon>
        <taxon>Reduviidae</taxon>
        <taxon>Triatominae</taxon>
        <taxon>Rhodnius</taxon>
    </lineage>
</organism>
<proteinExistence type="predicted"/>
<dbReference type="PANTHER" id="PTHR46621">
    <property type="entry name" value="SNRNA-ACTIVATING PROTEIN COMPLEX SUBUNIT 4"/>
    <property type="match status" value="1"/>
</dbReference>
<dbReference type="EnsemblMetazoa" id="RPRC008363-RA">
    <property type="protein sequence ID" value="RPRC008363-PA"/>
    <property type="gene ID" value="RPRC008363"/>
</dbReference>
<dbReference type="VEuPathDB" id="VectorBase:RPRC008363"/>
<dbReference type="GeneID" id="141460339"/>
<protein>
    <submittedName>
        <fullName evidence="7">Uncharacterized protein</fullName>
    </submittedName>
</protein>
<evidence type="ECO:0000256" key="1">
    <source>
        <dbReference type="ARBA" id="ARBA00004123"/>
    </source>
</evidence>
<comment type="subcellular location">
    <subcellularLocation>
        <location evidence="1">Nucleus</location>
    </subcellularLocation>
</comment>
<evidence type="ECO:0000313" key="8">
    <source>
        <dbReference type="Proteomes" id="UP000015103"/>
    </source>
</evidence>
<keyword evidence="4" id="KW-0804">Transcription</keyword>
<dbReference type="PANTHER" id="PTHR46621:SF1">
    <property type="entry name" value="SNRNA-ACTIVATING PROTEIN COMPLEX SUBUNIT 4"/>
    <property type="match status" value="1"/>
</dbReference>
<keyword evidence="3" id="KW-0238">DNA-binding</keyword>
<sequence length="852" mass="99658">MNLSKLVDIEEEVINFLQRTKNKADKSLINELNEMENCSNQEIEDERLFSHSIIQDETNKESIKMKHSKKIDCICSDPRNFKRIQNLNTTDSDTWTNGTGLENSIGTPSNSDNCNFDQGIDITNKSNFETRSSYSTGYNMHKKNTYLGRNNVLWNLFEINNVFEETSANPQSDKINNQSVDRDYLQKDCFERNDLQNTRKFVCSQSKKSCSINIKNKINIHRYFNDVSVLPEIPYSSHWIKEKNGTNSPGVSNEINFREYINSESSGDYDTVAMYYNSSKESNSCYSSPKLSKFQRENDQDTSSIPSNDSDKEGDAIEEIIIREKLNRMNNPSLDDSFNEVADDVLYESNSTLQNKIKEKNELLILANKLSEAIEYNTSMRNYLYELEHTLLGLVKGTNSDSATKVIKKNAKSYKKKKFYYNFQAPYFKDKRGISCAPYVDESIRSENEKDCTEDYMRLYRISQQPEICEIYNAIKRYFIETYDLKTVENKQKTNKRRGRKKVLFDSEYCESDLYSMESHFDNFLSTFNPLDLKVFFDKQIDWQKVSSMPNLHGMSAKECHQMWTMVLKPLVELGSWSNKESKQVLKIARTYNYQLWDEIAKELGTGRSGYLCFCHVLSKPIIGLTQNTGAWTKEEDDYLLSLIEKCRYINSIMWGRIFYYFEDRTVTQVLNRWYRLNPALKRGKFTHNEDIMLMYCVEQFGRDFGKIATLFGNRSPIQLRERYFAIKDLIDETKLGEWSVEEDKLLLNLVEEYGESKWAEIAAEFPGRNRTQIRHRYTSVLKRWMANPTFQLESLKRHKRTTHIKSVNRIKKIDTAETDVRTFVENKLKTGKVTLKRGKRAGKLPLITLNN</sequence>
<dbReference type="Proteomes" id="UP000015103">
    <property type="component" value="Unassembled WGS sequence"/>
</dbReference>
<dbReference type="PROSITE" id="PS50090">
    <property type="entry name" value="MYB_LIKE"/>
    <property type="match status" value="3"/>
</dbReference>
<evidence type="ECO:0000256" key="3">
    <source>
        <dbReference type="ARBA" id="ARBA00023125"/>
    </source>
</evidence>
<feature type="region of interest" description="Disordered" evidence="6">
    <location>
        <begin position="281"/>
        <end position="314"/>
    </location>
</feature>
<dbReference type="AlphaFoldDB" id="T1HWE3"/>
<evidence type="ECO:0000313" key="7">
    <source>
        <dbReference type="EnsemblMetazoa" id="RPRC008363-PA"/>
    </source>
</evidence>
<dbReference type="PROSITE" id="PS51294">
    <property type="entry name" value="HTH_MYB"/>
    <property type="match status" value="2"/>
</dbReference>
<dbReference type="InterPro" id="IPR001005">
    <property type="entry name" value="SANT/Myb"/>
</dbReference>
<evidence type="ECO:0000256" key="4">
    <source>
        <dbReference type="ARBA" id="ARBA00023163"/>
    </source>
</evidence>
<dbReference type="InParanoid" id="T1HWE3"/>
<dbReference type="SUPFAM" id="SSF46689">
    <property type="entry name" value="Homeodomain-like"/>
    <property type="match status" value="3"/>
</dbReference>
<dbReference type="InterPro" id="IPR051575">
    <property type="entry name" value="Myb-like_DNA-bd"/>
</dbReference>
<reference evidence="7" key="1">
    <citation type="submission" date="2015-05" db="UniProtKB">
        <authorList>
            <consortium name="EnsemblMetazoa"/>
        </authorList>
    </citation>
    <scope>IDENTIFICATION</scope>
</reference>
<dbReference type="SMART" id="SM00717">
    <property type="entry name" value="SANT"/>
    <property type="match status" value="4"/>
</dbReference>
<keyword evidence="5" id="KW-0539">Nucleus</keyword>
<dbReference type="GO" id="GO:0042796">
    <property type="term" value="P:snRNA transcription by RNA polymerase III"/>
    <property type="evidence" value="ECO:0007669"/>
    <property type="project" value="TreeGrafter"/>
</dbReference>
<dbReference type="GO" id="GO:0000978">
    <property type="term" value="F:RNA polymerase II cis-regulatory region sequence-specific DNA binding"/>
    <property type="evidence" value="ECO:0007669"/>
    <property type="project" value="TreeGrafter"/>
</dbReference>
<dbReference type="Gene3D" id="1.10.10.60">
    <property type="entry name" value="Homeodomain-like"/>
    <property type="match status" value="3"/>
</dbReference>
<dbReference type="EMBL" id="ACPB03008400">
    <property type="status" value="NOT_ANNOTATED_CDS"/>
    <property type="molecule type" value="Genomic_DNA"/>
</dbReference>
<dbReference type="InterPro" id="IPR017930">
    <property type="entry name" value="Myb_dom"/>
</dbReference>
<dbReference type="STRING" id="13249.T1HWE3"/>
<dbReference type="GO" id="GO:0042795">
    <property type="term" value="P:snRNA transcription by RNA polymerase II"/>
    <property type="evidence" value="ECO:0007669"/>
    <property type="project" value="TreeGrafter"/>
</dbReference>
<dbReference type="GO" id="GO:0005634">
    <property type="term" value="C:nucleus"/>
    <property type="evidence" value="ECO:0007669"/>
    <property type="project" value="UniProtKB-SubCell"/>
</dbReference>
<dbReference type="RefSeq" id="XP_073996348.1">
    <property type="nucleotide sequence ID" value="XM_074140247.1"/>
</dbReference>
<dbReference type="CDD" id="cd00167">
    <property type="entry name" value="SANT"/>
    <property type="match status" value="3"/>
</dbReference>
<evidence type="ECO:0000256" key="2">
    <source>
        <dbReference type="ARBA" id="ARBA00023015"/>
    </source>
</evidence>
<dbReference type="GO" id="GO:0001006">
    <property type="term" value="F:RNA polymerase III type 3 promoter sequence-specific DNA binding"/>
    <property type="evidence" value="ECO:0007669"/>
    <property type="project" value="TreeGrafter"/>
</dbReference>
<accession>T1HWE3</accession>
<evidence type="ECO:0000256" key="5">
    <source>
        <dbReference type="ARBA" id="ARBA00023242"/>
    </source>
</evidence>
<dbReference type="Pfam" id="PF00249">
    <property type="entry name" value="Myb_DNA-binding"/>
    <property type="match status" value="1"/>
</dbReference>